<dbReference type="InterPro" id="IPR008193">
    <property type="entry name" value="RNA_pol_Rpb11_13-16kDa_CS"/>
</dbReference>
<evidence type="ECO:0000256" key="1">
    <source>
        <dbReference type="ARBA" id="ARBA00004123"/>
    </source>
</evidence>
<reference evidence="8" key="1">
    <citation type="journal article" date="2023" name="Commun. Biol.">
        <title>Genome analysis of Parmales, the sister group of diatoms, reveals the evolutionary specialization of diatoms from phago-mixotrophs to photoautotrophs.</title>
        <authorList>
            <person name="Ban H."/>
            <person name="Sato S."/>
            <person name="Yoshikawa S."/>
            <person name="Yamada K."/>
            <person name="Nakamura Y."/>
            <person name="Ichinomiya M."/>
            <person name="Sato N."/>
            <person name="Blanc-Mathieu R."/>
            <person name="Endo H."/>
            <person name="Kuwata A."/>
            <person name="Ogata H."/>
        </authorList>
    </citation>
    <scope>NUCLEOTIDE SEQUENCE [LARGE SCALE GENOMIC DNA]</scope>
    <source>
        <strain evidence="8">NIES 3699</strain>
    </source>
</reference>
<dbReference type="InterPro" id="IPR036603">
    <property type="entry name" value="RBP11-like"/>
</dbReference>
<evidence type="ECO:0000313" key="7">
    <source>
        <dbReference type="EMBL" id="GMH85261.1"/>
    </source>
</evidence>
<dbReference type="GO" id="GO:0046983">
    <property type="term" value="F:protein dimerization activity"/>
    <property type="evidence" value="ECO:0007669"/>
    <property type="project" value="InterPro"/>
</dbReference>
<accession>A0A9W7BAX5</accession>
<dbReference type="EMBL" id="BRXX01000046">
    <property type="protein sequence ID" value="GMH85261.1"/>
    <property type="molecule type" value="Genomic_DNA"/>
</dbReference>
<feature type="domain" description="DNA-directed RNA polymerase RBP11-like dimerisation" evidence="6">
    <location>
        <begin position="34"/>
        <end position="106"/>
    </location>
</feature>
<dbReference type="InterPro" id="IPR037685">
    <property type="entry name" value="RBP11"/>
</dbReference>
<dbReference type="GO" id="GO:0005665">
    <property type="term" value="C:RNA polymerase II, core complex"/>
    <property type="evidence" value="ECO:0007669"/>
    <property type="project" value="InterPro"/>
</dbReference>
<sequence length="127" mass="14548">MNAPERTAAFTLDEDNDERKITYLPSPQIPNAGTFTFNKEDHTMGNLIRHQLLRNPNVHFVGYMHPHPLIHRIDMKIQTRDGTTNPGDVLLEAIDDLTTECGQLQEKFDDAMSKFEEEEHGNTGRNM</sequence>
<evidence type="ECO:0000256" key="3">
    <source>
        <dbReference type="ARBA" id="ARBA00023163"/>
    </source>
</evidence>
<comment type="caution">
    <text evidence="7">The sequence shown here is derived from an EMBL/GenBank/DDBJ whole genome shotgun (WGS) entry which is preliminary data.</text>
</comment>
<dbReference type="HAMAP" id="MF_00261">
    <property type="entry name" value="RNApol_arch_Rpo11"/>
    <property type="match status" value="1"/>
</dbReference>
<evidence type="ECO:0000313" key="8">
    <source>
        <dbReference type="Proteomes" id="UP001165160"/>
    </source>
</evidence>
<dbReference type="PANTHER" id="PTHR13946:SF16">
    <property type="entry name" value="DNA-DIRECTED RNA POLYMERASE II SUBUNIT RPB11"/>
    <property type="match status" value="1"/>
</dbReference>
<dbReference type="GO" id="GO:0006366">
    <property type="term" value="P:transcription by RNA polymerase II"/>
    <property type="evidence" value="ECO:0007669"/>
    <property type="project" value="InterPro"/>
</dbReference>
<keyword evidence="4" id="KW-0539">Nucleus</keyword>
<dbReference type="InterPro" id="IPR009025">
    <property type="entry name" value="RBP11-like_dimer"/>
</dbReference>
<comment type="similarity">
    <text evidence="5">Belongs to the archaeal Rpo11/eukaryotic RPB11/RPC19 RNA polymerase subunit family.</text>
</comment>
<dbReference type="SUPFAM" id="SSF55257">
    <property type="entry name" value="RBP11-like subunits of RNA polymerase"/>
    <property type="match status" value="1"/>
</dbReference>
<evidence type="ECO:0000256" key="2">
    <source>
        <dbReference type="ARBA" id="ARBA00022478"/>
    </source>
</evidence>
<dbReference type="Gene3D" id="3.30.1360.10">
    <property type="entry name" value="RNA polymerase, RBP11-like subunit"/>
    <property type="match status" value="1"/>
</dbReference>
<proteinExistence type="inferred from homology"/>
<name>A0A9W7BAX5_9STRA</name>
<dbReference type="PANTHER" id="PTHR13946">
    <property type="entry name" value="DNA-DIRECTED RNA POLYMERASE I,II,III"/>
    <property type="match status" value="1"/>
</dbReference>
<dbReference type="PROSITE" id="PS01154">
    <property type="entry name" value="RNA_POL_L_13KD"/>
    <property type="match status" value="1"/>
</dbReference>
<evidence type="ECO:0000256" key="4">
    <source>
        <dbReference type="ARBA" id="ARBA00023242"/>
    </source>
</evidence>
<dbReference type="InterPro" id="IPR022905">
    <property type="entry name" value="Rpo11-like"/>
</dbReference>
<protein>
    <recommendedName>
        <fullName evidence="6">DNA-directed RNA polymerase RBP11-like dimerisation domain-containing protein</fullName>
    </recommendedName>
</protein>
<organism evidence="7 8">
    <name type="scientific">Triparma verrucosa</name>
    <dbReference type="NCBI Taxonomy" id="1606542"/>
    <lineage>
        <taxon>Eukaryota</taxon>
        <taxon>Sar</taxon>
        <taxon>Stramenopiles</taxon>
        <taxon>Ochrophyta</taxon>
        <taxon>Bolidophyceae</taxon>
        <taxon>Parmales</taxon>
        <taxon>Triparmaceae</taxon>
        <taxon>Triparma</taxon>
    </lineage>
</organism>
<gene>
    <name evidence="7" type="ORF">TrVE_jg13626</name>
</gene>
<dbReference type="Pfam" id="PF13656">
    <property type="entry name" value="RNA_pol_L_2"/>
    <property type="match status" value="1"/>
</dbReference>
<dbReference type="GO" id="GO:0003899">
    <property type="term" value="F:DNA-directed RNA polymerase activity"/>
    <property type="evidence" value="ECO:0007669"/>
    <property type="project" value="InterPro"/>
</dbReference>
<dbReference type="CDD" id="cd06926">
    <property type="entry name" value="RNAP_II_RPB11"/>
    <property type="match status" value="1"/>
</dbReference>
<evidence type="ECO:0000256" key="5">
    <source>
        <dbReference type="ARBA" id="ARBA00025751"/>
    </source>
</evidence>
<keyword evidence="3" id="KW-0804">Transcription</keyword>
<evidence type="ECO:0000259" key="6">
    <source>
        <dbReference type="Pfam" id="PF13656"/>
    </source>
</evidence>
<keyword evidence="2" id="KW-0240">DNA-directed RNA polymerase</keyword>
<dbReference type="Proteomes" id="UP001165160">
    <property type="component" value="Unassembled WGS sequence"/>
</dbReference>
<dbReference type="GO" id="GO:0003677">
    <property type="term" value="F:DNA binding"/>
    <property type="evidence" value="ECO:0007669"/>
    <property type="project" value="InterPro"/>
</dbReference>
<keyword evidence="8" id="KW-1185">Reference proteome</keyword>
<comment type="subcellular location">
    <subcellularLocation>
        <location evidence="1">Nucleus</location>
    </subcellularLocation>
</comment>
<dbReference type="AlphaFoldDB" id="A0A9W7BAX5"/>